<evidence type="ECO:0000259" key="5">
    <source>
        <dbReference type="SMART" id="SM00062"/>
    </source>
</evidence>
<dbReference type="PANTHER" id="PTHR30085">
    <property type="entry name" value="AMINO ACID ABC TRANSPORTER PERMEASE"/>
    <property type="match status" value="1"/>
</dbReference>
<dbReference type="GO" id="GO:0005576">
    <property type="term" value="C:extracellular region"/>
    <property type="evidence" value="ECO:0007669"/>
    <property type="project" value="TreeGrafter"/>
</dbReference>
<dbReference type="GO" id="GO:0030288">
    <property type="term" value="C:outer membrane-bounded periplasmic space"/>
    <property type="evidence" value="ECO:0007669"/>
    <property type="project" value="TreeGrafter"/>
</dbReference>
<dbReference type="OrthoDB" id="3672218at2"/>
<dbReference type="SMART" id="SM00062">
    <property type="entry name" value="PBPb"/>
    <property type="match status" value="1"/>
</dbReference>
<dbReference type="AlphaFoldDB" id="A0A7Z1AVR2"/>
<reference evidence="6 7" key="1">
    <citation type="submission" date="2016-12" db="EMBL/GenBank/DDBJ databases">
        <title>The draft genome sequence of Actinophytocola xinjiangensis.</title>
        <authorList>
            <person name="Wang W."/>
            <person name="Yuan L."/>
        </authorList>
    </citation>
    <scope>NUCLEOTIDE SEQUENCE [LARGE SCALE GENOMIC DNA]</scope>
    <source>
        <strain evidence="6 7">CGMCC 4.4663</strain>
    </source>
</reference>
<name>A0A7Z1AVR2_9PSEU</name>
<dbReference type="InterPro" id="IPR051455">
    <property type="entry name" value="Bact_solute-bind_prot3"/>
</dbReference>
<dbReference type="Gene3D" id="3.40.190.10">
    <property type="entry name" value="Periplasmic binding protein-like II"/>
    <property type="match status" value="2"/>
</dbReference>
<keyword evidence="7" id="KW-1185">Reference proteome</keyword>
<sequence>MVLFAVVGCGSEPPVRPPAGESRDVRPVGVQDPAELPAAGTKAPACGDPRASLSPDATIAPGSATDRIVQRGYLIAGVNQNAYRVGSPEARTRKLVGFEIDIVREIARSLFGDPERVRFAAIDAAKREDAVNNGEVDLVVRSMTITCAAREKVAFSTEYFTAAQRLLVPVSSDVTEIDDLGSARVCSAKGSTSLTNLSHLNPEVVPVSVADVVDCLVLLREHQVDAVSTSDILLVALAAQDPSTKVVGRDLAIQPYGVAIAKNSPDLVRYVNAVLDGYRTSGDWADSYRTWLTPYLGAAPPPPAPRYR</sequence>
<keyword evidence="3" id="KW-0732">Signal</keyword>
<proteinExistence type="inferred from homology"/>
<dbReference type="PANTHER" id="PTHR30085:SF6">
    <property type="entry name" value="ABC TRANSPORTER GLUTAMINE-BINDING PROTEIN GLNH"/>
    <property type="match status" value="1"/>
</dbReference>
<evidence type="ECO:0000256" key="2">
    <source>
        <dbReference type="ARBA" id="ARBA00022448"/>
    </source>
</evidence>
<evidence type="ECO:0000313" key="7">
    <source>
        <dbReference type="Proteomes" id="UP000185696"/>
    </source>
</evidence>
<protein>
    <recommendedName>
        <fullName evidence="5">Solute-binding protein family 3/N-terminal domain-containing protein</fullName>
    </recommendedName>
</protein>
<dbReference type="Proteomes" id="UP000185696">
    <property type="component" value="Unassembled WGS sequence"/>
</dbReference>
<dbReference type="RefSeq" id="WP_075137115.1">
    <property type="nucleotide sequence ID" value="NZ_MSIF01000024.1"/>
</dbReference>
<dbReference type="InterPro" id="IPR001638">
    <property type="entry name" value="Solute-binding_3/MltF_N"/>
</dbReference>
<feature type="domain" description="Solute-binding protein family 3/N-terminal" evidence="5">
    <location>
        <begin position="73"/>
        <end position="295"/>
    </location>
</feature>
<comment type="similarity">
    <text evidence="1">Belongs to the bacterial solute-binding protein 3 family.</text>
</comment>
<gene>
    <name evidence="6" type="ORF">BLA60_33825</name>
</gene>
<evidence type="ECO:0000256" key="4">
    <source>
        <dbReference type="SAM" id="MobiDB-lite"/>
    </source>
</evidence>
<keyword evidence="2" id="KW-0813">Transport</keyword>
<dbReference type="SUPFAM" id="SSF53850">
    <property type="entry name" value="Periplasmic binding protein-like II"/>
    <property type="match status" value="1"/>
</dbReference>
<organism evidence="6 7">
    <name type="scientific">Actinophytocola xinjiangensis</name>
    <dbReference type="NCBI Taxonomy" id="485602"/>
    <lineage>
        <taxon>Bacteria</taxon>
        <taxon>Bacillati</taxon>
        <taxon>Actinomycetota</taxon>
        <taxon>Actinomycetes</taxon>
        <taxon>Pseudonocardiales</taxon>
        <taxon>Pseudonocardiaceae</taxon>
    </lineage>
</organism>
<comment type="caution">
    <text evidence="6">The sequence shown here is derived from an EMBL/GenBank/DDBJ whole genome shotgun (WGS) entry which is preliminary data.</text>
</comment>
<evidence type="ECO:0000256" key="1">
    <source>
        <dbReference type="ARBA" id="ARBA00010333"/>
    </source>
</evidence>
<dbReference type="CDD" id="cd13690">
    <property type="entry name" value="PBP2_GluB"/>
    <property type="match status" value="1"/>
</dbReference>
<accession>A0A7Z1AVR2</accession>
<feature type="region of interest" description="Disordered" evidence="4">
    <location>
        <begin position="34"/>
        <end position="59"/>
    </location>
</feature>
<evidence type="ECO:0000313" key="6">
    <source>
        <dbReference type="EMBL" id="OLF06025.1"/>
    </source>
</evidence>
<dbReference type="EMBL" id="MSIF01000024">
    <property type="protein sequence ID" value="OLF06025.1"/>
    <property type="molecule type" value="Genomic_DNA"/>
</dbReference>
<evidence type="ECO:0000256" key="3">
    <source>
        <dbReference type="ARBA" id="ARBA00022729"/>
    </source>
</evidence>
<dbReference type="GO" id="GO:0006865">
    <property type="term" value="P:amino acid transport"/>
    <property type="evidence" value="ECO:0007669"/>
    <property type="project" value="TreeGrafter"/>
</dbReference>
<dbReference type="Pfam" id="PF00497">
    <property type="entry name" value="SBP_bac_3"/>
    <property type="match status" value="1"/>
</dbReference>